<dbReference type="Proteomes" id="UP001165366">
    <property type="component" value="Unassembled WGS sequence"/>
</dbReference>
<keyword evidence="2" id="KW-1185">Reference proteome</keyword>
<gene>
    <name evidence="1" type="ORF">L6773_01305</name>
</gene>
<dbReference type="InterPro" id="IPR036388">
    <property type="entry name" value="WH-like_DNA-bd_sf"/>
</dbReference>
<dbReference type="EMBL" id="JAKLWS010000001">
    <property type="protein sequence ID" value="MCG2587184.1"/>
    <property type="molecule type" value="Genomic_DNA"/>
</dbReference>
<protein>
    <submittedName>
        <fullName evidence="1">DUF433 domain-containing protein</fullName>
    </submittedName>
</protein>
<reference evidence="1" key="2">
    <citation type="submission" date="2024-05" db="EMBL/GenBank/DDBJ databases">
        <title>Rhodohalobacter halophilus gen. nov., sp. nov., a moderately halophilic member of the family Balneolaceae.</title>
        <authorList>
            <person name="Xia J."/>
        </authorList>
    </citation>
    <scope>NUCLEOTIDE SEQUENCE</scope>
    <source>
        <strain evidence="1">WB101</strain>
    </source>
</reference>
<proteinExistence type="predicted"/>
<dbReference type="InterPro" id="IPR009057">
    <property type="entry name" value="Homeodomain-like_sf"/>
</dbReference>
<organism evidence="1 2">
    <name type="scientific">Rhodohalobacter sulfatireducens</name>
    <dbReference type="NCBI Taxonomy" id="2911366"/>
    <lineage>
        <taxon>Bacteria</taxon>
        <taxon>Pseudomonadati</taxon>
        <taxon>Balneolota</taxon>
        <taxon>Balneolia</taxon>
        <taxon>Balneolales</taxon>
        <taxon>Balneolaceae</taxon>
        <taxon>Rhodohalobacter</taxon>
    </lineage>
</organism>
<dbReference type="Gene3D" id="1.10.10.10">
    <property type="entry name" value="Winged helix-like DNA-binding domain superfamily/Winged helix DNA-binding domain"/>
    <property type="match status" value="1"/>
</dbReference>
<dbReference type="RefSeq" id="WP_237852029.1">
    <property type="nucleotide sequence ID" value="NZ_JAKLWS010000001.1"/>
</dbReference>
<dbReference type="Pfam" id="PF04255">
    <property type="entry name" value="DUF433"/>
    <property type="match status" value="1"/>
</dbReference>
<dbReference type="InterPro" id="IPR007367">
    <property type="entry name" value="DUF433"/>
</dbReference>
<evidence type="ECO:0000313" key="1">
    <source>
        <dbReference type="EMBL" id="MCG2587184.1"/>
    </source>
</evidence>
<reference evidence="1" key="1">
    <citation type="submission" date="2022-01" db="EMBL/GenBank/DDBJ databases">
        <authorList>
            <person name="Wang Y."/>
        </authorList>
    </citation>
    <scope>NUCLEOTIDE SEQUENCE</scope>
    <source>
        <strain evidence="1">WB101</strain>
    </source>
</reference>
<dbReference type="SUPFAM" id="SSF46689">
    <property type="entry name" value="Homeodomain-like"/>
    <property type="match status" value="1"/>
</dbReference>
<comment type="caution">
    <text evidence="1">The sequence shown here is derived from an EMBL/GenBank/DDBJ whole genome shotgun (WGS) entry which is preliminary data.</text>
</comment>
<name>A0ABS9K8K2_9BACT</name>
<evidence type="ECO:0000313" key="2">
    <source>
        <dbReference type="Proteomes" id="UP001165366"/>
    </source>
</evidence>
<accession>A0ABS9K8K2</accession>
<sequence>MGKDHQILVDPHHSFGQPVIKGTNTTVETIYSMLNAGESPEFVASIYDLNLNAVEDVLSFMKRNAA</sequence>